<organism evidence="4">
    <name type="scientific">Hydatigena taeniaeformis</name>
    <name type="common">Feline tapeworm</name>
    <name type="synonym">Taenia taeniaeformis</name>
    <dbReference type="NCBI Taxonomy" id="6205"/>
    <lineage>
        <taxon>Eukaryota</taxon>
        <taxon>Metazoa</taxon>
        <taxon>Spiralia</taxon>
        <taxon>Lophotrochozoa</taxon>
        <taxon>Platyhelminthes</taxon>
        <taxon>Cestoda</taxon>
        <taxon>Eucestoda</taxon>
        <taxon>Cyclophyllidea</taxon>
        <taxon>Taeniidae</taxon>
        <taxon>Hydatigera</taxon>
    </lineage>
</organism>
<evidence type="ECO:0000313" key="3">
    <source>
        <dbReference type="Proteomes" id="UP000274429"/>
    </source>
</evidence>
<dbReference type="EMBL" id="UYWX01000996">
    <property type="protein sequence ID" value="VDM19771.1"/>
    <property type="molecule type" value="Genomic_DNA"/>
</dbReference>
<keyword evidence="3" id="KW-1185">Reference proteome</keyword>
<dbReference type="WBParaSite" id="TTAC_0000236601-mRNA-1">
    <property type="protein sequence ID" value="TTAC_0000236601-mRNA-1"/>
    <property type="gene ID" value="TTAC_0000236601"/>
</dbReference>
<feature type="compositionally biased region" description="Low complexity" evidence="1">
    <location>
        <begin position="331"/>
        <end position="353"/>
    </location>
</feature>
<accession>A0A0R3WNM8</accession>
<protein>
    <submittedName>
        <fullName evidence="4">Rho-GAP domain-containing protein</fullName>
    </submittedName>
</protein>
<name>A0A0R3WNM8_HYDTA</name>
<evidence type="ECO:0000313" key="4">
    <source>
        <dbReference type="WBParaSite" id="TTAC_0000236601-mRNA-1"/>
    </source>
</evidence>
<reference evidence="2 3" key="2">
    <citation type="submission" date="2018-11" db="EMBL/GenBank/DDBJ databases">
        <authorList>
            <consortium name="Pathogen Informatics"/>
        </authorList>
    </citation>
    <scope>NUCLEOTIDE SEQUENCE [LARGE SCALE GENOMIC DNA]</scope>
</reference>
<dbReference type="AlphaFoldDB" id="A0A0R3WNM8"/>
<dbReference type="OrthoDB" id="6265453at2759"/>
<proteinExistence type="predicted"/>
<reference evidence="4" key="1">
    <citation type="submission" date="2017-02" db="UniProtKB">
        <authorList>
            <consortium name="WormBaseParasite"/>
        </authorList>
    </citation>
    <scope>IDENTIFICATION</scope>
</reference>
<dbReference type="Proteomes" id="UP000274429">
    <property type="component" value="Unassembled WGS sequence"/>
</dbReference>
<evidence type="ECO:0000313" key="2">
    <source>
        <dbReference type="EMBL" id="VDM19771.1"/>
    </source>
</evidence>
<evidence type="ECO:0000256" key="1">
    <source>
        <dbReference type="SAM" id="MobiDB-lite"/>
    </source>
</evidence>
<gene>
    <name evidence="2" type="ORF">TTAC_LOCUS2353</name>
</gene>
<feature type="region of interest" description="Disordered" evidence="1">
    <location>
        <begin position="331"/>
        <end position="369"/>
    </location>
</feature>
<sequence length="369" mass="39966">MQCMANILSHLPLDTVEHVLLPFALECTVNAANSNTLRACDKGVGVGGGERVACQSTASPSTDASCLLPSYLIEFDFFLTQGEPVISLCCLLKTILRERKALLSPSMIAMEILPCLLPHTLNKQWQFSEFKYIMSTLYEYLNYLNETKPSPSGLDCALQASQAEDVKPQEQPIRVCIDRGSLCEENEPRDSKSRDARFVFVVVLRFVPTKGVASVTAVRQDAFKDEAAETSSCPASVECSAAESRPHFTLDDDTATATTTTTTDDDDDNLHHVPQRTTSATVLASNGGVKTSPSAQHLLCGANLLTVAVCEGPFGLPDKNRRRSAIDLRSSTELLSTSPTPTSTHQPLLQLTPNDSPKRAAALCSKNQS</sequence>
<feature type="region of interest" description="Disordered" evidence="1">
    <location>
        <begin position="244"/>
        <end position="271"/>
    </location>
</feature>